<dbReference type="InterPro" id="IPR036866">
    <property type="entry name" value="RibonucZ/Hydroxyglut_hydro"/>
</dbReference>
<dbReference type="PANTHER" id="PTHR46018">
    <property type="entry name" value="ZINC PHOSPHODIESTERASE ELAC PROTEIN 1"/>
    <property type="match status" value="1"/>
</dbReference>
<dbReference type="InterPro" id="IPR001279">
    <property type="entry name" value="Metallo-B-lactamas"/>
</dbReference>
<dbReference type="GO" id="GO:0042802">
    <property type="term" value="F:identical protein binding"/>
    <property type="evidence" value="ECO:0007669"/>
    <property type="project" value="UniProtKB-ARBA"/>
</dbReference>
<feature type="binding site" evidence="10">
    <location>
        <position position="212"/>
    </location>
    <ligand>
        <name>Zn(2+)</name>
        <dbReference type="ChEBI" id="CHEBI:29105"/>
        <label>2</label>
        <note>catalytic</note>
    </ligand>
</feature>
<dbReference type="EC" id="3.1.26.11" evidence="2 10"/>
<keyword evidence="5 10" id="KW-0479">Metal-binding</keyword>
<proteinExistence type="inferred from homology"/>
<evidence type="ECO:0000256" key="10">
    <source>
        <dbReference type="HAMAP-Rule" id="MF_01818"/>
    </source>
</evidence>
<evidence type="ECO:0000256" key="7">
    <source>
        <dbReference type="ARBA" id="ARBA00022801"/>
    </source>
</evidence>
<dbReference type="FunFam" id="3.60.15.10:FF:000002">
    <property type="entry name" value="Ribonuclease Z"/>
    <property type="match status" value="1"/>
</dbReference>
<evidence type="ECO:0000313" key="13">
    <source>
        <dbReference type="Proteomes" id="UP000050909"/>
    </source>
</evidence>
<reference evidence="12 13" key="1">
    <citation type="journal article" date="2015" name="Genome Announc.">
        <title>Expanding the biotechnology potential of lactobacilli through comparative genomics of 213 strains and associated genera.</title>
        <authorList>
            <person name="Sun Z."/>
            <person name="Harris H.M."/>
            <person name="McCann A."/>
            <person name="Guo C."/>
            <person name="Argimon S."/>
            <person name="Zhang W."/>
            <person name="Yang X."/>
            <person name="Jeffery I.B."/>
            <person name="Cooney J.C."/>
            <person name="Kagawa T.F."/>
            <person name="Liu W."/>
            <person name="Song Y."/>
            <person name="Salvetti E."/>
            <person name="Wrobel A."/>
            <person name="Rasinkangas P."/>
            <person name="Parkhill J."/>
            <person name="Rea M.C."/>
            <person name="O'Sullivan O."/>
            <person name="Ritari J."/>
            <person name="Douillard F.P."/>
            <person name="Paul Ross R."/>
            <person name="Yang R."/>
            <person name="Briner A.E."/>
            <person name="Felis G.E."/>
            <person name="de Vos W.M."/>
            <person name="Barrangou R."/>
            <person name="Klaenhammer T.R."/>
            <person name="Caufield P.W."/>
            <person name="Cui Y."/>
            <person name="Zhang H."/>
            <person name="O'Toole P.W."/>
        </authorList>
    </citation>
    <scope>NUCLEOTIDE SEQUENCE [LARGE SCALE GENOMIC DNA]</scope>
    <source>
        <strain evidence="12 13">DSM 20534</strain>
    </source>
</reference>
<feature type="binding site" evidence="10">
    <location>
        <position position="141"/>
    </location>
    <ligand>
        <name>Zn(2+)</name>
        <dbReference type="ChEBI" id="CHEBI:29105"/>
        <label>1</label>
        <note>catalytic</note>
    </ligand>
</feature>
<keyword evidence="4 10" id="KW-0540">Nuclease</keyword>
<dbReference type="CDD" id="cd07717">
    <property type="entry name" value="RNaseZ_ZiPD-like_MBL-fold"/>
    <property type="match status" value="1"/>
</dbReference>
<evidence type="ECO:0000313" key="12">
    <source>
        <dbReference type="EMBL" id="KRK38578.1"/>
    </source>
</evidence>
<keyword evidence="6 10" id="KW-0255">Endonuclease</keyword>
<evidence type="ECO:0000256" key="3">
    <source>
        <dbReference type="ARBA" id="ARBA00022694"/>
    </source>
</evidence>
<feature type="binding site" evidence="10">
    <location>
        <position position="212"/>
    </location>
    <ligand>
        <name>Zn(2+)</name>
        <dbReference type="ChEBI" id="CHEBI:29105"/>
        <label>1</label>
        <note>catalytic</note>
    </ligand>
</feature>
<dbReference type="PANTHER" id="PTHR46018:SF2">
    <property type="entry name" value="ZINC PHOSPHODIESTERASE ELAC PROTEIN 1"/>
    <property type="match status" value="1"/>
</dbReference>
<evidence type="ECO:0000256" key="9">
    <source>
        <dbReference type="ARBA" id="ARBA00057812"/>
    </source>
</evidence>
<comment type="subunit">
    <text evidence="1 10">Homodimer.</text>
</comment>
<keyword evidence="3 10" id="KW-0819">tRNA processing</keyword>
<feature type="active site" description="Proton acceptor" evidence="10">
    <location>
        <position position="67"/>
    </location>
</feature>
<protein>
    <recommendedName>
        <fullName evidence="2 10">Ribonuclease Z</fullName>
        <shortName evidence="10">RNase Z</shortName>
        <ecNumber evidence="2 10">3.1.26.11</ecNumber>
    </recommendedName>
    <alternativeName>
        <fullName evidence="10">tRNA 3 endonuclease</fullName>
    </alternativeName>
    <alternativeName>
        <fullName evidence="10">tRNase Z</fullName>
    </alternativeName>
</protein>
<dbReference type="PATRIC" id="fig|1423722.3.peg.269"/>
<sequence>MELEFLGTGAGVPAKGRNTSSIALKLLDELNEIWLFDCGEATQHQILSTNIRPRKITKIFLTHLHGDHIFGLPGLIASRSFQGGEEPLTIYGPAKIADFVKTALQVSGSKLSYKINFVPLVDDGLVLENDSFKVYARKLEHRVPSFGFRVEEKPRPGELLIDQLKQFEIPSGPIYGKLKAGEIVTLSDGRVLDGKDFIGVPKPGRIVTIIGDTRRNKNIELLAKDADVLVHEATFSHVEERIAHAYYHSTTTQAALVAQKAHVKRLILTHISARYTGKNAYNLQKEARKIFSNSQVARDFDMIEIPMKG</sequence>
<evidence type="ECO:0000256" key="5">
    <source>
        <dbReference type="ARBA" id="ARBA00022723"/>
    </source>
</evidence>
<dbReference type="GO" id="GO:0042781">
    <property type="term" value="F:3'-tRNA processing endoribonuclease activity"/>
    <property type="evidence" value="ECO:0007669"/>
    <property type="project" value="UniProtKB-UniRule"/>
</dbReference>
<evidence type="ECO:0000256" key="4">
    <source>
        <dbReference type="ARBA" id="ARBA00022722"/>
    </source>
</evidence>
<dbReference type="Gene3D" id="3.60.15.10">
    <property type="entry name" value="Ribonuclease Z/Hydroxyacylglutathione hydrolase-like"/>
    <property type="match status" value="1"/>
</dbReference>
<dbReference type="Pfam" id="PF23023">
    <property type="entry name" value="Anti-Pycsar_Apyc1"/>
    <property type="match status" value="1"/>
</dbReference>
<feature type="binding site" evidence="10">
    <location>
        <position position="270"/>
    </location>
    <ligand>
        <name>Zn(2+)</name>
        <dbReference type="ChEBI" id="CHEBI:29105"/>
        <label>2</label>
        <note>catalytic</note>
    </ligand>
</feature>
<evidence type="ECO:0000256" key="1">
    <source>
        <dbReference type="ARBA" id="ARBA00011738"/>
    </source>
</evidence>
<dbReference type="GO" id="GO:0008270">
    <property type="term" value="F:zinc ion binding"/>
    <property type="evidence" value="ECO:0007669"/>
    <property type="project" value="UniProtKB-UniRule"/>
</dbReference>
<dbReference type="NCBIfam" id="TIGR02651">
    <property type="entry name" value="RNase_Z"/>
    <property type="match status" value="1"/>
</dbReference>
<feature type="binding site" evidence="10">
    <location>
        <position position="67"/>
    </location>
    <ligand>
        <name>Zn(2+)</name>
        <dbReference type="ChEBI" id="CHEBI:29105"/>
        <label>2</label>
        <note>catalytic</note>
    </ligand>
</feature>
<evidence type="ECO:0000256" key="2">
    <source>
        <dbReference type="ARBA" id="ARBA00012477"/>
    </source>
</evidence>
<keyword evidence="7 10" id="KW-0378">Hydrolase</keyword>
<evidence type="ECO:0000256" key="6">
    <source>
        <dbReference type="ARBA" id="ARBA00022759"/>
    </source>
</evidence>
<dbReference type="SUPFAM" id="SSF56281">
    <property type="entry name" value="Metallo-hydrolase/oxidoreductase"/>
    <property type="match status" value="1"/>
</dbReference>
<comment type="cofactor">
    <cofactor evidence="10">
        <name>Zn(2+)</name>
        <dbReference type="ChEBI" id="CHEBI:29105"/>
    </cofactor>
    <text evidence="10">Binds 2 Zn(2+) ions.</text>
</comment>
<dbReference type="HAMAP" id="MF_01818">
    <property type="entry name" value="RNase_Z_BN"/>
    <property type="match status" value="1"/>
</dbReference>
<gene>
    <name evidence="10" type="primary">rnz</name>
    <name evidence="12" type="ORF">FC62_GL000265</name>
</gene>
<feature type="domain" description="Metallo-beta-lactamase" evidence="11">
    <location>
        <begin position="18"/>
        <end position="270"/>
    </location>
</feature>
<keyword evidence="8 10" id="KW-0862">Zinc</keyword>
<dbReference type="RefSeq" id="WP_056946098.1">
    <property type="nucleotide sequence ID" value="NZ_AZCV01000001.1"/>
</dbReference>
<feature type="binding site" evidence="10">
    <location>
        <position position="65"/>
    </location>
    <ligand>
        <name>Zn(2+)</name>
        <dbReference type="ChEBI" id="CHEBI:29105"/>
        <label>1</label>
        <note>catalytic</note>
    </ligand>
</feature>
<feature type="binding site" evidence="10">
    <location>
        <position position="63"/>
    </location>
    <ligand>
        <name>Zn(2+)</name>
        <dbReference type="ChEBI" id="CHEBI:29105"/>
        <label>1</label>
        <note>catalytic</note>
    </ligand>
</feature>
<name>A0A0R1H4T5_9LACO</name>
<dbReference type="SMART" id="SM00849">
    <property type="entry name" value="Lactamase_B"/>
    <property type="match status" value="1"/>
</dbReference>
<comment type="catalytic activity">
    <reaction evidence="10">
        <text>Endonucleolytic cleavage of RNA, removing extra 3' nucleotides from tRNA precursor, generating 3' termini of tRNAs. A 3'-hydroxy group is left at the tRNA terminus and a 5'-phosphoryl group is left at the trailer molecule.</text>
        <dbReference type="EC" id="3.1.26.11"/>
    </reaction>
</comment>
<dbReference type="InterPro" id="IPR013471">
    <property type="entry name" value="RNase_Z/BN"/>
</dbReference>
<dbReference type="Proteomes" id="UP000050909">
    <property type="component" value="Unassembled WGS sequence"/>
</dbReference>
<organism evidence="12 13">
    <name type="scientific">Amylolactobacillus amylotrophicus DSM 20534</name>
    <dbReference type="NCBI Taxonomy" id="1423722"/>
    <lineage>
        <taxon>Bacteria</taxon>
        <taxon>Bacillati</taxon>
        <taxon>Bacillota</taxon>
        <taxon>Bacilli</taxon>
        <taxon>Lactobacillales</taxon>
        <taxon>Lactobacillaceae</taxon>
        <taxon>Amylolactobacillus</taxon>
    </lineage>
</organism>
<accession>A0A0R1H4T5</accession>
<dbReference type="AlphaFoldDB" id="A0A0R1H4T5"/>
<feature type="binding site" evidence="10">
    <location>
        <position position="68"/>
    </location>
    <ligand>
        <name>Zn(2+)</name>
        <dbReference type="ChEBI" id="CHEBI:29105"/>
        <label>2</label>
        <note>catalytic</note>
    </ligand>
</feature>
<evidence type="ECO:0000256" key="8">
    <source>
        <dbReference type="ARBA" id="ARBA00022833"/>
    </source>
</evidence>
<comment type="similarity">
    <text evidence="10">Belongs to the RNase Z family.</text>
</comment>
<keyword evidence="13" id="KW-1185">Reference proteome</keyword>
<comment type="caution">
    <text evidence="12">The sequence shown here is derived from an EMBL/GenBank/DDBJ whole genome shotgun (WGS) entry which is preliminary data.</text>
</comment>
<dbReference type="EMBL" id="AZCV01000001">
    <property type="protein sequence ID" value="KRK38578.1"/>
    <property type="molecule type" value="Genomic_DNA"/>
</dbReference>
<comment type="function">
    <text evidence="9 10">Zinc phosphodiesterase, which displays some tRNA 3'-processing endonuclease activity. Probably involved in tRNA maturation, by removing a 3'-trailer from precursor tRNA.</text>
</comment>
<dbReference type="NCBIfam" id="NF000801">
    <property type="entry name" value="PRK00055.1-3"/>
    <property type="match status" value="1"/>
</dbReference>
<evidence type="ECO:0000259" key="11">
    <source>
        <dbReference type="SMART" id="SM00849"/>
    </source>
</evidence>